<comment type="function">
    <text evidence="6">The normal physiological role of the enzyme is unknown, but it is not essential for the viability of yeast cells. Has aminopeptidase activity, shortening substrate peptides sequentially by 1 amino acid. Has bleomycin hydrolase activity, which can protect the cell from the toxic effects of bleomycin. Has homocysteine-thiolactonase activity, protecting the cell against homocysteine toxicity. Acts as a repressor in the GAL4 regulatory system, but this does not require either the peptidase or nucleic acid-binding activities.</text>
</comment>
<dbReference type="FunFam" id="3.90.70.10:FF:000021">
    <property type="entry name" value="Bleomycin hydrolase"/>
    <property type="match status" value="1"/>
</dbReference>
<evidence type="ECO:0000256" key="5">
    <source>
        <dbReference type="ARBA" id="ARBA00022807"/>
    </source>
</evidence>
<sequence length="509" mass="57618">MGAQSSKDSRKSVSFDEKRAHASAAAEIQEAYFTANRTSSSSQLYLAETLECLGLDDDQIRDRYAPVTTESLTKYSKDFWKEPKNKLALNAVVGHDPSQVLVNRSQAVRENHIFNVKIDPEGSATNQRSSGRCWLFAGTNVLRLAVIERYQLKDDFELSQSYLYFYDKLEKSNWFLENMIDLADKDIDDRVVQYLLSDPVSDGGQWDMFVNLVQKYGVVPKSVFPETYSSSNSGRLNKLVVVKLREFASQIRKALDDGVSTSTVRVLKEQMMEEIYRILVICLGEPPSTFDWEANDKNNKFIGVRNLTPVKFFKEHVKYPIAKTLSLINDPRNPYEKLYTVSRLGNIVGGGPIRYVNTQAETLKKLAINVLKSGRPVWFGCDVGQSSSSAIGAMDTKIFDYELAFNVTFGLTKKQRLLYGESLMTHAMVFTGVHLDENGTPIRWRVENSWGENSGDHGYWIMSDAWFSEFVYQIVLNKDDVPRKLSDLLNTDPTVLPAYDPMGSLASPH</sequence>
<evidence type="ECO:0000256" key="7">
    <source>
        <dbReference type="ARBA" id="ARBA00026080"/>
    </source>
</evidence>
<name>A0A8H7VQV2_9FUNG</name>
<dbReference type="EC" id="3.4.22.40" evidence="8"/>
<dbReference type="InterPro" id="IPR000169">
    <property type="entry name" value="Pept_cys_AS"/>
</dbReference>
<dbReference type="GO" id="GO:0005739">
    <property type="term" value="C:mitochondrion"/>
    <property type="evidence" value="ECO:0007669"/>
    <property type="project" value="UniProtKB-SubCell"/>
</dbReference>
<keyword evidence="2 8" id="KW-0963">Cytoplasm</keyword>
<evidence type="ECO:0000256" key="4">
    <source>
        <dbReference type="ARBA" id="ARBA00022801"/>
    </source>
</evidence>
<dbReference type="GO" id="GO:0006508">
    <property type="term" value="P:proteolysis"/>
    <property type="evidence" value="ECO:0007669"/>
    <property type="project" value="UniProtKB-KW"/>
</dbReference>
<evidence type="ECO:0000313" key="11">
    <source>
        <dbReference type="Proteomes" id="UP000646827"/>
    </source>
</evidence>
<feature type="active site" evidence="9">
    <location>
        <position position="133"/>
    </location>
</feature>
<feature type="active site" evidence="9">
    <location>
        <position position="448"/>
    </location>
</feature>
<dbReference type="OrthoDB" id="2666448at2759"/>
<comment type="similarity">
    <text evidence="8">Belongs to the peptidase C1 family.</text>
</comment>
<dbReference type="AlphaFoldDB" id="A0A8H7VQV2"/>
<dbReference type="CDD" id="cd00585">
    <property type="entry name" value="Peptidase_C1B"/>
    <property type="match status" value="1"/>
</dbReference>
<evidence type="ECO:0000256" key="1">
    <source>
        <dbReference type="ARBA" id="ARBA00000423"/>
    </source>
</evidence>
<dbReference type="PIRSF" id="PIRSF005700">
    <property type="entry name" value="PepC"/>
    <property type="match status" value="1"/>
</dbReference>
<dbReference type="SUPFAM" id="SSF54001">
    <property type="entry name" value="Cysteine proteinases"/>
    <property type="match status" value="1"/>
</dbReference>
<organism evidence="10 11">
    <name type="scientific">Circinella minor</name>
    <dbReference type="NCBI Taxonomy" id="1195481"/>
    <lineage>
        <taxon>Eukaryota</taxon>
        <taxon>Fungi</taxon>
        <taxon>Fungi incertae sedis</taxon>
        <taxon>Mucoromycota</taxon>
        <taxon>Mucoromycotina</taxon>
        <taxon>Mucoromycetes</taxon>
        <taxon>Mucorales</taxon>
        <taxon>Lichtheimiaceae</taxon>
        <taxon>Circinella</taxon>
    </lineage>
</organism>
<keyword evidence="5 8" id="KW-0788">Thiol protease</keyword>
<evidence type="ECO:0000256" key="6">
    <source>
        <dbReference type="ARBA" id="ARBA00025347"/>
    </source>
</evidence>
<dbReference type="InterPro" id="IPR038765">
    <property type="entry name" value="Papain-like_cys_pep_sf"/>
</dbReference>
<comment type="subunit">
    <text evidence="7">Homohexamer. Binds to nucleic acids. Binds single-stranded DNA and RNA with higher affinity than double-stranded DNA.</text>
</comment>
<proteinExistence type="inferred from homology"/>
<dbReference type="GO" id="GO:0009636">
    <property type="term" value="P:response to toxic substance"/>
    <property type="evidence" value="ECO:0007669"/>
    <property type="project" value="TreeGrafter"/>
</dbReference>
<protein>
    <recommendedName>
        <fullName evidence="8">Cysteine proteinase 1, mitochondrial</fullName>
        <ecNumber evidence="8">3.4.22.40</ecNumber>
    </recommendedName>
</protein>
<dbReference type="Proteomes" id="UP000646827">
    <property type="component" value="Unassembled WGS sequence"/>
</dbReference>
<comment type="caution">
    <text evidence="10">The sequence shown here is derived from an EMBL/GenBank/DDBJ whole genome shotgun (WGS) entry which is preliminary data.</text>
</comment>
<dbReference type="InterPro" id="IPR004134">
    <property type="entry name" value="Peptidase_C1B"/>
</dbReference>
<gene>
    <name evidence="10" type="ORF">INT45_010064</name>
</gene>
<dbReference type="PROSITE" id="PS00139">
    <property type="entry name" value="THIOL_PROTEASE_CYS"/>
    <property type="match status" value="1"/>
</dbReference>
<evidence type="ECO:0000256" key="3">
    <source>
        <dbReference type="ARBA" id="ARBA00022670"/>
    </source>
</evidence>
<dbReference type="PANTHER" id="PTHR10363">
    <property type="entry name" value="BLEOMYCIN HYDROLASE"/>
    <property type="match status" value="1"/>
</dbReference>
<reference evidence="10 11" key="1">
    <citation type="submission" date="2020-12" db="EMBL/GenBank/DDBJ databases">
        <title>Metabolic potential, ecology and presence of endohyphal bacteria is reflected in genomic diversity of Mucoromycotina.</title>
        <authorList>
            <person name="Muszewska A."/>
            <person name="Okrasinska A."/>
            <person name="Steczkiewicz K."/>
            <person name="Drgas O."/>
            <person name="Orlowska M."/>
            <person name="Perlinska-Lenart U."/>
            <person name="Aleksandrzak-Piekarczyk T."/>
            <person name="Szatraj K."/>
            <person name="Zielenkiewicz U."/>
            <person name="Pilsyk S."/>
            <person name="Malc E."/>
            <person name="Mieczkowski P."/>
            <person name="Kruszewska J.S."/>
            <person name="Biernat P."/>
            <person name="Pawlowska J."/>
        </authorList>
    </citation>
    <scope>NUCLEOTIDE SEQUENCE [LARGE SCALE GENOMIC DNA]</scope>
    <source>
        <strain evidence="10 11">CBS 142.35</strain>
    </source>
</reference>
<accession>A0A8H7VQV2</accession>
<comment type="function">
    <text evidence="8">Has aminopeptidase activity, shortening substrate peptides sequentially by 1 amino acid. Has bleomycin hydrolase activity, which can protect the cell from the toxic effects of bleomycin. Has homocysteine-thiolactonase activity, protecting the cell against homocysteine toxicity.</text>
</comment>
<keyword evidence="8" id="KW-0496">Mitochondrion</keyword>
<dbReference type="Gene3D" id="3.90.70.10">
    <property type="entry name" value="Cysteine proteinases"/>
    <property type="match status" value="1"/>
</dbReference>
<dbReference type="Pfam" id="PF03051">
    <property type="entry name" value="Peptidase_C1_2"/>
    <property type="match status" value="1"/>
</dbReference>
<keyword evidence="11" id="KW-1185">Reference proteome</keyword>
<dbReference type="EMBL" id="JAEPRB010000028">
    <property type="protein sequence ID" value="KAG2225428.1"/>
    <property type="molecule type" value="Genomic_DNA"/>
</dbReference>
<dbReference type="GO" id="GO:0043418">
    <property type="term" value="P:homocysteine catabolic process"/>
    <property type="evidence" value="ECO:0007669"/>
    <property type="project" value="TreeGrafter"/>
</dbReference>
<dbReference type="GO" id="GO:0004197">
    <property type="term" value="F:cysteine-type endopeptidase activity"/>
    <property type="evidence" value="ECO:0007669"/>
    <property type="project" value="UniProtKB-EC"/>
</dbReference>
<keyword evidence="3 8" id="KW-0645">Protease</keyword>
<comment type="subcellular location">
    <subcellularLocation>
        <location evidence="8">Mitochondrion</location>
    </subcellularLocation>
    <subcellularLocation>
        <location evidence="8">Cytoplasm</location>
    </subcellularLocation>
</comment>
<comment type="catalytic activity">
    <reaction evidence="1 8">
        <text>Inactivates bleomycin B2 (a cytotoxic glycometallopeptide) by hydrolysis of a carboxyamide bond of beta-aminoalanine, but also shows general aminopeptidase activity. The specificity varies somewhat with source, but amino acid arylamides of Met, Leu and Ala are preferred.</text>
        <dbReference type="EC" id="3.4.22.40"/>
    </reaction>
</comment>
<evidence type="ECO:0000256" key="9">
    <source>
        <dbReference type="PIRSR" id="PIRSR005700-1"/>
    </source>
</evidence>
<evidence type="ECO:0000313" key="10">
    <source>
        <dbReference type="EMBL" id="KAG2225428.1"/>
    </source>
</evidence>
<evidence type="ECO:0000256" key="8">
    <source>
        <dbReference type="PIRNR" id="PIRNR005700"/>
    </source>
</evidence>
<dbReference type="GO" id="GO:0070005">
    <property type="term" value="F:cysteine-type aminopeptidase activity"/>
    <property type="evidence" value="ECO:0007669"/>
    <property type="project" value="InterPro"/>
</dbReference>
<evidence type="ECO:0000256" key="2">
    <source>
        <dbReference type="ARBA" id="ARBA00022490"/>
    </source>
</evidence>
<feature type="active site" evidence="9">
    <location>
        <position position="426"/>
    </location>
</feature>
<keyword evidence="4 8" id="KW-0378">Hydrolase</keyword>
<dbReference type="PANTHER" id="PTHR10363:SF2">
    <property type="entry name" value="BLEOMYCIN HYDROLASE"/>
    <property type="match status" value="1"/>
</dbReference>